<gene>
    <name evidence="2" type="ORF">SAMN06297382_2271</name>
</gene>
<evidence type="ECO:0000313" key="3">
    <source>
        <dbReference type="Proteomes" id="UP000198346"/>
    </source>
</evidence>
<dbReference type="AlphaFoldDB" id="A0A239PWB7"/>
<dbReference type="PANTHER" id="PTHR12461:SF105">
    <property type="entry name" value="HYPOXIA-INDUCIBLE FACTOR 1-ALPHA INHIBITOR"/>
    <property type="match status" value="1"/>
</dbReference>
<reference evidence="2 3" key="1">
    <citation type="submission" date="2017-07" db="EMBL/GenBank/DDBJ databases">
        <authorList>
            <person name="Sun Z.S."/>
            <person name="Albrecht U."/>
            <person name="Echele G."/>
            <person name="Lee C.C."/>
        </authorList>
    </citation>
    <scope>NUCLEOTIDE SEQUENCE [LARGE SCALE GENOMIC DNA]</scope>
    <source>
        <strain evidence="2 3">CGMCC 1.12710</strain>
    </source>
</reference>
<sequence length="348" mass="39597">MEVKPRQISVIEVLAPQEFHAEIVPAGQPVVLKGLAAHWPAVEQARRGEAALVEYALRFDSKKPAETIIGDPGIKGRFFYTEDLKALNFARRPIPIAATLRHLLAIRTVDAPPACYIQSVPISEYLPGFEDENRLEFAPPSAEPRIWIGNRLTVQTHFDLSENIAVVVAGRRRFTLFPPDQLPNLYPGPFELTLAGPPVSMVRLDAPDMEKYPRFVEAMCRAQTAELEPGDAIYIPYFWWHHVESLEWFNVLVNYWWSESAPDLGSPFDCLLHGLIALRDMPPRYREIWRMVFDHYVFKRNGEPVEHLPPDARGALGDRDPRRIERMRKMLAHALAREAGLARPSRAG</sequence>
<protein>
    <submittedName>
        <fullName evidence="2">Cupin-like domain-containing protein</fullName>
    </submittedName>
</protein>
<organism evidence="2 3">
    <name type="scientific">Amphiplicatus metriothermophilus</name>
    <dbReference type="NCBI Taxonomy" id="1519374"/>
    <lineage>
        <taxon>Bacteria</taxon>
        <taxon>Pseudomonadati</taxon>
        <taxon>Pseudomonadota</taxon>
        <taxon>Alphaproteobacteria</taxon>
        <taxon>Parvularculales</taxon>
        <taxon>Parvularculaceae</taxon>
        <taxon>Amphiplicatus</taxon>
    </lineage>
</organism>
<dbReference type="OrthoDB" id="479699at2"/>
<proteinExistence type="predicted"/>
<dbReference type="InterPro" id="IPR003347">
    <property type="entry name" value="JmjC_dom"/>
</dbReference>
<evidence type="ECO:0000313" key="2">
    <source>
        <dbReference type="EMBL" id="SNT74611.1"/>
    </source>
</evidence>
<dbReference type="RefSeq" id="WP_089412815.1">
    <property type="nucleotide sequence ID" value="NZ_FZQA01000005.1"/>
</dbReference>
<dbReference type="InterPro" id="IPR014710">
    <property type="entry name" value="RmlC-like_jellyroll"/>
</dbReference>
<name>A0A239PWB7_9PROT</name>
<keyword evidence="3" id="KW-1185">Reference proteome</keyword>
<dbReference type="Pfam" id="PF13621">
    <property type="entry name" value="Cupin_8"/>
    <property type="match status" value="1"/>
</dbReference>
<dbReference type="EMBL" id="FZQA01000005">
    <property type="protein sequence ID" value="SNT74611.1"/>
    <property type="molecule type" value="Genomic_DNA"/>
</dbReference>
<dbReference type="PANTHER" id="PTHR12461">
    <property type="entry name" value="HYPOXIA-INDUCIBLE FACTOR 1 ALPHA INHIBITOR-RELATED"/>
    <property type="match status" value="1"/>
</dbReference>
<accession>A0A239PWB7</accession>
<evidence type="ECO:0000259" key="1">
    <source>
        <dbReference type="PROSITE" id="PS51184"/>
    </source>
</evidence>
<dbReference type="PROSITE" id="PS51184">
    <property type="entry name" value="JMJC"/>
    <property type="match status" value="1"/>
</dbReference>
<feature type="domain" description="JmjC" evidence="1">
    <location>
        <begin position="109"/>
        <end position="272"/>
    </location>
</feature>
<dbReference type="SMART" id="SM00558">
    <property type="entry name" value="JmjC"/>
    <property type="match status" value="1"/>
</dbReference>
<dbReference type="SUPFAM" id="SSF51197">
    <property type="entry name" value="Clavaminate synthase-like"/>
    <property type="match status" value="1"/>
</dbReference>
<dbReference type="InterPro" id="IPR041667">
    <property type="entry name" value="Cupin_8"/>
</dbReference>
<dbReference type="Proteomes" id="UP000198346">
    <property type="component" value="Unassembled WGS sequence"/>
</dbReference>
<dbReference type="Gene3D" id="2.60.120.10">
    <property type="entry name" value="Jelly Rolls"/>
    <property type="match status" value="1"/>
</dbReference>